<dbReference type="InterPro" id="IPR003583">
    <property type="entry name" value="Hlx-hairpin-Hlx_DNA-bd_motif"/>
</dbReference>
<dbReference type="InterPro" id="IPR004509">
    <property type="entry name" value="Competence_ComEA_HhH"/>
</dbReference>
<reference evidence="3 4" key="1">
    <citation type="submission" date="2015-08" db="EMBL/GenBank/DDBJ databases">
        <title>Antibacterial properties of a collection of Vibrionaceae strains.</title>
        <authorList>
            <person name="Giubergia S."/>
        </authorList>
    </citation>
    <scope>NUCLEOTIDE SEQUENCE [LARGE SCALE GENOMIC DNA]</scope>
    <source>
        <strain evidence="3 4">S0821</strain>
    </source>
</reference>
<dbReference type="PANTHER" id="PTHR21180">
    <property type="entry name" value="ENDONUCLEASE/EXONUCLEASE/PHOSPHATASE FAMILY DOMAIN-CONTAINING PROTEIN 1"/>
    <property type="match status" value="1"/>
</dbReference>
<keyword evidence="1" id="KW-0732">Signal</keyword>
<dbReference type="OrthoDB" id="7510573at2"/>
<evidence type="ECO:0000313" key="3">
    <source>
        <dbReference type="EMBL" id="KQH85432.1"/>
    </source>
</evidence>
<protein>
    <submittedName>
        <fullName evidence="3">Competence protein ComEA</fullName>
    </submittedName>
</protein>
<accession>A0A0Q2UY85</accession>
<dbReference type="InParanoid" id="A0A0Q2UY85"/>
<organism evidence="3 4">
    <name type="scientific">Vibrio furnissii</name>
    <dbReference type="NCBI Taxonomy" id="29494"/>
    <lineage>
        <taxon>Bacteria</taxon>
        <taxon>Pseudomonadati</taxon>
        <taxon>Pseudomonadota</taxon>
        <taxon>Gammaproteobacteria</taxon>
        <taxon>Vibrionales</taxon>
        <taxon>Vibrionaceae</taxon>
        <taxon>Vibrio</taxon>
    </lineage>
</organism>
<feature type="chain" id="PRO_5006198392" evidence="1">
    <location>
        <begin position="24"/>
        <end position="98"/>
    </location>
</feature>
<dbReference type="Proteomes" id="UP000051221">
    <property type="component" value="Unassembled WGS sequence"/>
</dbReference>
<dbReference type="EMBL" id="LKHS01000010">
    <property type="protein sequence ID" value="KQH85432.1"/>
    <property type="molecule type" value="Genomic_DNA"/>
</dbReference>
<dbReference type="NCBIfam" id="TIGR00426">
    <property type="entry name" value="competence protein ComEA helix-hairpin-helix repeat region"/>
    <property type="match status" value="1"/>
</dbReference>
<feature type="domain" description="Helix-hairpin-helix DNA-binding motif class 1" evidence="2">
    <location>
        <begin position="76"/>
        <end position="95"/>
    </location>
</feature>
<dbReference type="InterPro" id="IPR051675">
    <property type="entry name" value="Endo/Exo/Phosphatase_dom_1"/>
</dbReference>
<dbReference type="GO" id="GO:0006281">
    <property type="term" value="P:DNA repair"/>
    <property type="evidence" value="ECO:0007669"/>
    <property type="project" value="InterPro"/>
</dbReference>
<dbReference type="FunCoup" id="A0A0Q2UY85">
    <property type="interactions" value="72"/>
</dbReference>
<evidence type="ECO:0000256" key="1">
    <source>
        <dbReference type="SAM" id="SignalP"/>
    </source>
</evidence>
<dbReference type="GO" id="GO:0015627">
    <property type="term" value="C:type II protein secretion system complex"/>
    <property type="evidence" value="ECO:0007669"/>
    <property type="project" value="TreeGrafter"/>
</dbReference>
<evidence type="ECO:0000313" key="4">
    <source>
        <dbReference type="Proteomes" id="UP000051221"/>
    </source>
</evidence>
<dbReference type="GO" id="GO:0003677">
    <property type="term" value="F:DNA binding"/>
    <property type="evidence" value="ECO:0007669"/>
    <property type="project" value="InterPro"/>
</dbReference>
<dbReference type="RefSeq" id="WP_004726497.1">
    <property type="nucleotide sequence ID" value="NZ_CABLCD010000013.1"/>
</dbReference>
<proteinExistence type="predicted"/>
<dbReference type="PANTHER" id="PTHR21180:SF32">
    <property type="entry name" value="ENDONUCLEASE_EXONUCLEASE_PHOSPHATASE FAMILY DOMAIN-CONTAINING PROTEIN 1"/>
    <property type="match status" value="1"/>
</dbReference>
<dbReference type="AlphaFoldDB" id="A0A0Q2UY85"/>
<dbReference type="GeneID" id="50535041"/>
<gene>
    <name evidence="3" type="ORF">AMR76_13075</name>
</gene>
<feature type="signal peptide" evidence="1">
    <location>
        <begin position="1"/>
        <end position="23"/>
    </location>
</feature>
<dbReference type="InterPro" id="IPR010994">
    <property type="entry name" value="RuvA_2-like"/>
</dbReference>
<dbReference type="Gene3D" id="1.10.150.280">
    <property type="entry name" value="AF1531-like domain"/>
    <property type="match status" value="1"/>
</dbReference>
<evidence type="ECO:0000259" key="2">
    <source>
        <dbReference type="SMART" id="SM00278"/>
    </source>
</evidence>
<dbReference type="SMART" id="SM00278">
    <property type="entry name" value="HhH1"/>
    <property type="match status" value="2"/>
</dbReference>
<name>A0A0Q2UY85_VIBFU</name>
<feature type="domain" description="Helix-hairpin-helix DNA-binding motif class 1" evidence="2">
    <location>
        <begin position="46"/>
        <end position="65"/>
    </location>
</feature>
<dbReference type="GO" id="GO:0015628">
    <property type="term" value="P:protein secretion by the type II secretion system"/>
    <property type="evidence" value="ECO:0007669"/>
    <property type="project" value="TreeGrafter"/>
</dbReference>
<keyword evidence="4" id="KW-1185">Reference proteome</keyword>
<comment type="caution">
    <text evidence="3">The sequence shown here is derived from an EMBL/GenBank/DDBJ whole genome shotgun (WGS) entry which is preliminary data.</text>
</comment>
<dbReference type="Pfam" id="PF12836">
    <property type="entry name" value="HHH_3"/>
    <property type="match status" value="1"/>
</dbReference>
<dbReference type="SUPFAM" id="SSF47781">
    <property type="entry name" value="RuvA domain 2-like"/>
    <property type="match status" value="1"/>
</dbReference>
<dbReference type="OMA" id="HGPFKTA"/>
<sequence>MKFNTYWLAFLLAICWPVTHAMAADSAQVSDEIEITVNINTAPAEELATLLKGIGLKKAQAIVEYREANGAFQSKQELTQVKGIGPSIVAKNDDRILL</sequence>